<evidence type="ECO:0000256" key="3">
    <source>
        <dbReference type="ARBA" id="ARBA00022448"/>
    </source>
</evidence>
<evidence type="ECO:0000313" key="10">
    <source>
        <dbReference type="EMBL" id="KAL2081075.1"/>
    </source>
</evidence>
<evidence type="ECO:0000256" key="5">
    <source>
        <dbReference type="ARBA" id="ARBA00022989"/>
    </source>
</evidence>
<dbReference type="GO" id="GO:0034220">
    <property type="term" value="P:monoatomic ion transmembrane transport"/>
    <property type="evidence" value="ECO:0007669"/>
    <property type="project" value="UniProtKB-KW"/>
</dbReference>
<evidence type="ECO:0000313" key="11">
    <source>
        <dbReference type="Proteomes" id="UP001591681"/>
    </source>
</evidence>
<dbReference type="PANTHER" id="PTHR32261:SF1">
    <property type="entry name" value="CALCIUM HOMEOSTASIS MODULATOR PROTEIN"/>
    <property type="match status" value="1"/>
</dbReference>
<proteinExistence type="inferred from homology"/>
<evidence type="ECO:0000256" key="4">
    <source>
        <dbReference type="ARBA" id="ARBA00022692"/>
    </source>
</evidence>
<feature type="transmembrane region" description="Helical" evidence="9">
    <location>
        <begin position="139"/>
        <end position="160"/>
    </location>
</feature>
<evidence type="ECO:0000256" key="1">
    <source>
        <dbReference type="ARBA" id="ARBA00004141"/>
    </source>
</evidence>
<dbReference type="PANTHER" id="PTHR32261">
    <property type="entry name" value="CALCIUM HOMEOSTASIS MODULATOR PROTEIN"/>
    <property type="match status" value="1"/>
</dbReference>
<dbReference type="AlphaFoldDB" id="A0ABD1J453"/>
<evidence type="ECO:0000256" key="6">
    <source>
        <dbReference type="ARBA" id="ARBA00023065"/>
    </source>
</evidence>
<dbReference type="Proteomes" id="UP001591681">
    <property type="component" value="Unassembled WGS sequence"/>
</dbReference>
<protein>
    <submittedName>
        <fullName evidence="10">Uncharacterized protein</fullName>
    </submittedName>
</protein>
<keyword evidence="11" id="KW-1185">Reference proteome</keyword>
<keyword evidence="8" id="KW-0407">Ion channel</keyword>
<keyword evidence="5 9" id="KW-1133">Transmembrane helix</keyword>
<evidence type="ECO:0000256" key="8">
    <source>
        <dbReference type="ARBA" id="ARBA00023303"/>
    </source>
</evidence>
<feature type="transmembrane region" description="Helical" evidence="9">
    <location>
        <begin position="7"/>
        <end position="27"/>
    </location>
</feature>
<dbReference type="EMBL" id="JBHFQA010000020">
    <property type="protein sequence ID" value="KAL2081075.1"/>
    <property type="molecule type" value="Genomic_DNA"/>
</dbReference>
<keyword evidence="4 9" id="KW-0812">Transmembrane</keyword>
<keyword evidence="6" id="KW-0406">Ion transport</keyword>
<dbReference type="GO" id="GO:0016020">
    <property type="term" value="C:membrane"/>
    <property type="evidence" value="ECO:0007669"/>
    <property type="project" value="UniProtKB-SubCell"/>
</dbReference>
<organism evidence="10 11">
    <name type="scientific">Coilia grayii</name>
    <name type="common">Gray's grenadier anchovy</name>
    <dbReference type="NCBI Taxonomy" id="363190"/>
    <lineage>
        <taxon>Eukaryota</taxon>
        <taxon>Metazoa</taxon>
        <taxon>Chordata</taxon>
        <taxon>Craniata</taxon>
        <taxon>Vertebrata</taxon>
        <taxon>Euteleostomi</taxon>
        <taxon>Actinopterygii</taxon>
        <taxon>Neopterygii</taxon>
        <taxon>Teleostei</taxon>
        <taxon>Clupei</taxon>
        <taxon>Clupeiformes</taxon>
        <taxon>Clupeoidei</taxon>
        <taxon>Engraulidae</taxon>
        <taxon>Coilinae</taxon>
        <taxon>Coilia</taxon>
    </lineage>
</organism>
<dbReference type="GO" id="GO:1904669">
    <property type="term" value="P:ATP export"/>
    <property type="evidence" value="ECO:0007669"/>
    <property type="project" value="UniProtKB-ARBA"/>
</dbReference>
<keyword evidence="3" id="KW-0813">Transport</keyword>
<comment type="caution">
    <text evidence="10">The sequence shown here is derived from an EMBL/GenBank/DDBJ whole genome shotgun (WGS) entry which is preliminary data.</text>
</comment>
<evidence type="ECO:0000256" key="9">
    <source>
        <dbReference type="SAM" id="Phobius"/>
    </source>
</evidence>
<keyword evidence="7 9" id="KW-0472">Membrane</keyword>
<feature type="transmembrane region" description="Helical" evidence="9">
    <location>
        <begin position="79"/>
        <end position="101"/>
    </location>
</feature>
<evidence type="ECO:0000256" key="7">
    <source>
        <dbReference type="ARBA" id="ARBA00023136"/>
    </source>
</evidence>
<dbReference type="InterPro" id="IPR029569">
    <property type="entry name" value="CALHM"/>
</dbReference>
<feature type="transmembrane region" description="Helical" evidence="9">
    <location>
        <begin position="33"/>
        <end position="58"/>
    </location>
</feature>
<comment type="subcellular location">
    <subcellularLocation>
        <location evidence="1">Membrane</location>
        <topology evidence="1">Multi-pass membrane protein</topology>
    </subcellularLocation>
</comment>
<reference evidence="10 11" key="1">
    <citation type="submission" date="2024-09" db="EMBL/GenBank/DDBJ databases">
        <title>A chromosome-level genome assembly of Gray's grenadier anchovy, Coilia grayii.</title>
        <authorList>
            <person name="Fu Z."/>
        </authorList>
    </citation>
    <scope>NUCLEOTIDE SEQUENCE [LARGE SCALE GENOMIC DNA]</scope>
    <source>
        <strain evidence="10">G4</strain>
        <tissue evidence="10">Muscle</tissue>
    </source>
</reference>
<dbReference type="Pfam" id="PF14798">
    <property type="entry name" value="Ca_hom_mod"/>
    <property type="match status" value="1"/>
</dbReference>
<sequence length="188" mass="21242">MVSAARVLAFIALLLFYEILFRLVFLCPCDPNYARHVCFCVLYIVLPACIFFNICILLDKLQACGGCTRTREHLPRSSVRCCAAFPRALSMGLLWLITALMNGDWYLCLMTQSNDTAVEQLACKENTDMTMKDQLDVRYYTNVSRFVGFGLILAVVLLWLGGSCQCMSYGQHLLEQQPEVEAEDILAQ</sequence>
<evidence type="ECO:0000256" key="2">
    <source>
        <dbReference type="ARBA" id="ARBA00008497"/>
    </source>
</evidence>
<gene>
    <name evidence="10" type="ORF">ACEWY4_022928</name>
</gene>
<comment type="similarity">
    <text evidence="2">Belongs to the CALHM family.</text>
</comment>
<accession>A0ABD1J453</accession>
<name>A0ABD1J453_9TELE</name>